<feature type="compositionally biased region" description="Polar residues" evidence="7">
    <location>
        <begin position="464"/>
        <end position="475"/>
    </location>
</feature>
<dbReference type="Pfam" id="PF00443">
    <property type="entry name" value="UCH"/>
    <property type="match status" value="1"/>
</dbReference>
<dbReference type="InterPro" id="IPR028889">
    <property type="entry name" value="USP"/>
</dbReference>
<evidence type="ECO:0000256" key="6">
    <source>
        <dbReference type="RuleBase" id="RU366025"/>
    </source>
</evidence>
<protein>
    <recommendedName>
        <fullName evidence="6">Ubiquitin carboxyl-terminal hydrolase</fullName>
        <ecNumber evidence="6">3.4.19.12</ecNumber>
    </recommendedName>
</protein>
<evidence type="ECO:0000256" key="2">
    <source>
        <dbReference type="ARBA" id="ARBA00022723"/>
    </source>
</evidence>
<comment type="catalytic activity">
    <reaction evidence="6">
        <text>Thiol-dependent hydrolysis of ester, thioester, amide, peptide and isopeptide bonds formed by the C-terminal Gly of ubiquitin (a 76-residue protein attached to proteins as an intracellular targeting signal).</text>
        <dbReference type="EC" id="3.4.19.12"/>
    </reaction>
</comment>
<dbReference type="Gene3D" id="3.90.70.10">
    <property type="entry name" value="Cysteine proteinases"/>
    <property type="match status" value="2"/>
</dbReference>
<dbReference type="InterPro" id="IPR001607">
    <property type="entry name" value="Znf_UBP"/>
</dbReference>
<feature type="compositionally biased region" description="Basic and acidic residues" evidence="7">
    <location>
        <begin position="476"/>
        <end position="488"/>
    </location>
</feature>
<dbReference type="EMBL" id="CAJPEX010000288">
    <property type="protein sequence ID" value="CAG0914865.1"/>
    <property type="molecule type" value="Genomic_DNA"/>
</dbReference>
<dbReference type="PROSITE" id="PS00973">
    <property type="entry name" value="USP_2"/>
    <property type="match status" value="1"/>
</dbReference>
<feature type="domain" description="USP" evidence="8">
    <location>
        <begin position="205"/>
        <end position="893"/>
    </location>
</feature>
<dbReference type="AlphaFoldDB" id="A0A7R9BHL3"/>
<dbReference type="EMBL" id="OA882325">
    <property type="protein sequence ID" value="CAD7274713.1"/>
    <property type="molecule type" value="Genomic_DNA"/>
</dbReference>
<keyword evidence="6" id="KW-0645">Protease</keyword>
<evidence type="ECO:0000256" key="5">
    <source>
        <dbReference type="PROSITE-ProRule" id="PRU00502"/>
    </source>
</evidence>
<dbReference type="InterPro" id="IPR001394">
    <property type="entry name" value="Peptidase_C19_UCH"/>
</dbReference>
<evidence type="ECO:0000256" key="4">
    <source>
        <dbReference type="ARBA" id="ARBA00022833"/>
    </source>
</evidence>
<dbReference type="GO" id="GO:0004843">
    <property type="term" value="F:cysteine-type deubiquitinase activity"/>
    <property type="evidence" value="ECO:0007669"/>
    <property type="project" value="UniProtKB-UniRule"/>
</dbReference>
<dbReference type="Proteomes" id="UP000678499">
    <property type="component" value="Unassembled WGS sequence"/>
</dbReference>
<feature type="compositionally biased region" description="Acidic residues" evidence="7">
    <location>
        <begin position="508"/>
        <end position="526"/>
    </location>
</feature>
<dbReference type="GO" id="GO:0008270">
    <property type="term" value="F:zinc ion binding"/>
    <property type="evidence" value="ECO:0007669"/>
    <property type="project" value="UniProtKB-KW"/>
</dbReference>
<sequence>MSKKSKKLRSRKASEKSADLESPNEEQPTLCRHITGATNGNQVRKALDSASKNGAHDWRRCNVCQRSRDASKEGSESEKTYGICLQCGAVNCWNPEMNDNHCSDHFKTPRSSVHSLVLLTSDWTVCCFTCNFTMTPPVSKRLLEVVGMVRKHVDKLGTISQNVVDNQPLSLGFSRNETTPAIETENSKFAPRGKSSIQSDMPSIRGLTNNGNTCFFNSSLQSLSQCHYLTQILEAHSQSQENFRIPAPAPRRSICDNENMSFEDLEIQLCQSEPLVQDAVSHFRLMVASSALRGPVNPGSLFTKLCKRAVQFEGGEQHDAQELLRHFLEQIRQDEVKRYRIGILNAFQLSSKTTPNEVDERTHAKVKRYGRRAGQNTVVDWVFCGQFINTIVCEECYHYSQRIESFLDISLPILDEKVLRHGTKHEDEGEPSDLLQSKKKKLEKLGRKPKGRAKELLKKEQRRQSAQQKSVASECSKNDEPGTAEDVKPASALLPEHETPDSISASADEADEESFNGGDGDVEDNLDTYGSRGCSSPRGISADAVSVNSEHSASSCDSGVEPSGKVPPPPEEPEQTCQTINDSGWTSMDNGNVDTSPITKSRCSVDDDVNHTISEMAALSLETEKISEDMILKRWATLCQDRSGVKRTRQGNSSVNVDMLLTHFTSPEILSGCNKFACDKCNDVSNDVHPSSDSDEEKMKSKAEKKKKLHLSNASRQALILMPPAVLTLHFKRFEQTSSFTLRKVNKQVEFPFVLDLTPYVAKPARVLAPEGNSLILYSLFAVVEHSGSLRGGHYTAYVKVRKPQAIEEVRKMLNVDLDGDVDSYFQKFLTCWRETNEKSPSFFDETFATDVVAQHEKEVPGVWYHASDTHTAKVSADRVAKAQAYLLFYERVL</sequence>
<evidence type="ECO:0000256" key="3">
    <source>
        <dbReference type="ARBA" id="ARBA00022771"/>
    </source>
</evidence>
<dbReference type="PANTHER" id="PTHR24006:SF781">
    <property type="entry name" value="LD34905P"/>
    <property type="match status" value="1"/>
</dbReference>
<dbReference type="GO" id="GO:0006508">
    <property type="term" value="P:proteolysis"/>
    <property type="evidence" value="ECO:0007669"/>
    <property type="project" value="UniProtKB-KW"/>
</dbReference>
<dbReference type="OrthoDB" id="2020758at2759"/>
<evidence type="ECO:0000313" key="11">
    <source>
        <dbReference type="Proteomes" id="UP000678499"/>
    </source>
</evidence>
<keyword evidence="6" id="KW-0833">Ubl conjugation pathway</keyword>
<feature type="compositionally biased region" description="Basic residues" evidence="7">
    <location>
        <begin position="1"/>
        <end position="11"/>
    </location>
</feature>
<reference evidence="10" key="1">
    <citation type="submission" date="2020-11" db="EMBL/GenBank/DDBJ databases">
        <authorList>
            <person name="Tran Van P."/>
        </authorList>
    </citation>
    <scope>NUCLEOTIDE SEQUENCE</scope>
</reference>
<feature type="region of interest" description="Disordered" evidence="7">
    <location>
        <begin position="422"/>
        <end position="601"/>
    </location>
</feature>
<gene>
    <name evidence="10" type="ORF">NMOB1V02_LOCUS2536</name>
</gene>
<keyword evidence="6" id="KW-0788">Thiol protease</keyword>
<dbReference type="InterPro" id="IPR018200">
    <property type="entry name" value="USP_CS"/>
</dbReference>
<dbReference type="Gene3D" id="3.30.40.10">
    <property type="entry name" value="Zinc/RING finger domain, C3HC4 (zinc finger)"/>
    <property type="match status" value="1"/>
</dbReference>
<dbReference type="PROSITE" id="PS50271">
    <property type="entry name" value="ZF_UBP"/>
    <property type="match status" value="1"/>
</dbReference>
<dbReference type="GO" id="GO:0005634">
    <property type="term" value="C:nucleus"/>
    <property type="evidence" value="ECO:0007669"/>
    <property type="project" value="TreeGrafter"/>
</dbReference>
<comment type="similarity">
    <text evidence="1 6">Belongs to the peptidase C19 family.</text>
</comment>
<feature type="region of interest" description="Disordered" evidence="7">
    <location>
        <begin position="1"/>
        <end position="36"/>
    </location>
</feature>
<dbReference type="EC" id="3.4.19.12" evidence="6"/>
<dbReference type="PROSITE" id="PS00972">
    <property type="entry name" value="USP_1"/>
    <property type="match status" value="1"/>
</dbReference>
<evidence type="ECO:0000256" key="1">
    <source>
        <dbReference type="ARBA" id="ARBA00009085"/>
    </source>
</evidence>
<keyword evidence="11" id="KW-1185">Reference proteome</keyword>
<feature type="compositionally biased region" description="Polar residues" evidence="7">
    <location>
        <begin position="575"/>
        <end position="601"/>
    </location>
</feature>
<evidence type="ECO:0000313" key="10">
    <source>
        <dbReference type="EMBL" id="CAD7274713.1"/>
    </source>
</evidence>
<feature type="compositionally biased region" description="Basic and acidic residues" evidence="7">
    <location>
        <begin position="452"/>
        <end position="463"/>
    </location>
</feature>
<dbReference type="PANTHER" id="PTHR24006">
    <property type="entry name" value="UBIQUITIN CARBOXYL-TERMINAL HYDROLASE"/>
    <property type="match status" value="1"/>
</dbReference>
<feature type="domain" description="UBP-type" evidence="9">
    <location>
        <begin position="29"/>
        <end position="156"/>
    </location>
</feature>
<dbReference type="InterPro" id="IPR038765">
    <property type="entry name" value="Papain-like_cys_pep_sf"/>
</dbReference>
<dbReference type="InterPro" id="IPR050164">
    <property type="entry name" value="Peptidase_C19"/>
</dbReference>
<dbReference type="SUPFAM" id="SSF57850">
    <property type="entry name" value="RING/U-box"/>
    <property type="match status" value="1"/>
</dbReference>
<keyword evidence="2" id="KW-0479">Metal-binding</keyword>
<proteinExistence type="inferred from homology"/>
<name>A0A7R9BHL3_9CRUS</name>
<dbReference type="GO" id="GO:0005829">
    <property type="term" value="C:cytosol"/>
    <property type="evidence" value="ECO:0007669"/>
    <property type="project" value="TreeGrafter"/>
</dbReference>
<dbReference type="GO" id="GO:0016579">
    <property type="term" value="P:protein deubiquitination"/>
    <property type="evidence" value="ECO:0007669"/>
    <property type="project" value="InterPro"/>
</dbReference>
<feature type="compositionally biased region" description="Basic residues" evidence="7">
    <location>
        <begin position="437"/>
        <end position="451"/>
    </location>
</feature>
<evidence type="ECO:0000259" key="8">
    <source>
        <dbReference type="PROSITE" id="PS50235"/>
    </source>
</evidence>
<keyword evidence="3 5" id="KW-0863">Zinc-finger</keyword>
<dbReference type="InterPro" id="IPR013083">
    <property type="entry name" value="Znf_RING/FYVE/PHD"/>
</dbReference>
<keyword evidence="6" id="KW-0378">Hydrolase</keyword>
<dbReference type="SUPFAM" id="SSF54001">
    <property type="entry name" value="Cysteine proteinases"/>
    <property type="match status" value="1"/>
</dbReference>
<dbReference type="PROSITE" id="PS50235">
    <property type="entry name" value="USP_3"/>
    <property type="match status" value="1"/>
</dbReference>
<evidence type="ECO:0000259" key="9">
    <source>
        <dbReference type="PROSITE" id="PS50271"/>
    </source>
</evidence>
<feature type="region of interest" description="Disordered" evidence="7">
    <location>
        <begin position="687"/>
        <end position="707"/>
    </location>
</feature>
<accession>A0A7R9BHL3</accession>
<organism evidence="10">
    <name type="scientific">Notodromas monacha</name>
    <dbReference type="NCBI Taxonomy" id="399045"/>
    <lineage>
        <taxon>Eukaryota</taxon>
        <taxon>Metazoa</taxon>
        <taxon>Ecdysozoa</taxon>
        <taxon>Arthropoda</taxon>
        <taxon>Crustacea</taxon>
        <taxon>Oligostraca</taxon>
        <taxon>Ostracoda</taxon>
        <taxon>Podocopa</taxon>
        <taxon>Podocopida</taxon>
        <taxon>Cypridocopina</taxon>
        <taxon>Cypridoidea</taxon>
        <taxon>Cyprididae</taxon>
        <taxon>Notodromas</taxon>
    </lineage>
</organism>
<feature type="compositionally biased region" description="Polar residues" evidence="7">
    <location>
        <begin position="546"/>
        <end position="557"/>
    </location>
</feature>
<keyword evidence="4" id="KW-0862">Zinc</keyword>
<evidence type="ECO:0000256" key="7">
    <source>
        <dbReference type="SAM" id="MobiDB-lite"/>
    </source>
</evidence>